<dbReference type="AlphaFoldDB" id="E3BKM0"/>
<reference evidence="5 6" key="1">
    <citation type="journal article" date="2012" name="Int. J. Syst. Evol. Microbiol.">
        <title>Vibrio caribbeanicus sp. nov., isolated from the marine sponge Scleritoderma cyanea.</title>
        <authorList>
            <person name="Hoffmann M."/>
            <person name="Monday S.R."/>
            <person name="Allard M.W."/>
            <person name="Strain E.A."/>
            <person name="Whittaker P."/>
            <person name="Naum M."/>
            <person name="McCarthy P.J."/>
            <person name="Lopez J.V."/>
            <person name="Fischer M."/>
            <person name="Brown E.W."/>
        </authorList>
    </citation>
    <scope>NUCLEOTIDE SEQUENCE [LARGE SCALE GENOMIC DNA]</scope>
    <source>
        <strain evidence="5 6">ATCC BAA-2122</strain>
    </source>
</reference>
<dbReference type="OrthoDB" id="9813518at2"/>
<comment type="caution">
    <text evidence="5">The sequence shown here is derived from an EMBL/GenBank/DDBJ whole genome shotgun (WGS) entry which is preliminary data.</text>
</comment>
<feature type="transmembrane region" description="Helical" evidence="2">
    <location>
        <begin position="27"/>
        <end position="47"/>
    </location>
</feature>
<dbReference type="GO" id="GO:0006813">
    <property type="term" value="P:potassium ion transport"/>
    <property type="evidence" value="ECO:0007669"/>
    <property type="project" value="InterPro"/>
</dbReference>
<dbReference type="GO" id="GO:0005886">
    <property type="term" value="C:plasma membrane"/>
    <property type="evidence" value="ECO:0007669"/>
    <property type="project" value="UniProtKB-SubCell"/>
</dbReference>
<dbReference type="Pfam" id="PF02254">
    <property type="entry name" value="TrkA_N"/>
    <property type="match status" value="1"/>
</dbReference>
<keyword evidence="6" id="KW-1185">Reference proteome</keyword>
<dbReference type="RefSeq" id="WP_009601589.1">
    <property type="nucleotide sequence ID" value="NZ_AEIU01000075.1"/>
</dbReference>
<dbReference type="SUPFAM" id="SSF51735">
    <property type="entry name" value="NAD(P)-binding Rossmann-fold domains"/>
    <property type="match status" value="1"/>
</dbReference>
<evidence type="ECO:0000256" key="1">
    <source>
        <dbReference type="ARBA" id="ARBA00004651"/>
    </source>
</evidence>
<evidence type="ECO:0000313" key="5">
    <source>
        <dbReference type="EMBL" id="EFP96214.1"/>
    </source>
</evidence>
<dbReference type="SUPFAM" id="SSF81324">
    <property type="entry name" value="Voltage-gated potassium channels"/>
    <property type="match status" value="1"/>
</dbReference>
<dbReference type="Pfam" id="PF07885">
    <property type="entry name" value="Ion_trans_2"/>
    <property type="match status" value="1"/>
</dbReference>
<keyword evidence="2" id="KW-0472">Membrane</keyword>
<dbReference type="EMBL" id="AEIU01000075">
    <property type="protein sequence ID" value="EFP96214.1"/>
    <property type="molecule type" value="Genomic_DNA"/>
</dbReference>
<dbReference type="InterPro" id="IPR050721">
    <property type="entry name" value="Trk_Ktr_HKT_K-transport"/>
</dbReference>
<evidence type="ECO:0000313" key="6">
    <source>
        <dbReference type="Proteomes" id="UP000002943"/>
    </source>
</evidence>
<dbReference type="Proteomes" id="UP000002943">
    <property type="component" value="Unassembled WGS sequence"/>
</dbReference>
<organism evidence="5 6">
    <name type="scientific">Vibrio caribbeanicus ATCC BAA-2122</name>
    <dbReference type="NCBI Taxonomy" id="796620"/>
    <lineage>
        <taxon>Bacteria</taxon>
        <taxon>Pseudomonadati</taxon>
        <taxon>Pseudomonadota</taxon>
        <taxon>Gammaproteobacteria</taxon>
        <taxon>Vibrionales</taxon>
        <taxon>Vibrionaceae</taxon>
        <taxon>Vibrio</taxon>
    </lineage>
</organism>
<keyword evidence="5" id="KW-0813">Transport</keyword>
<comment type="subcellular location">
    <subcellularLocation>
        <location evidence="1">Cell membrane</location>
        <topology evidence="1">Multi-pass membrane protein</topology>
    </subcellularLocation>
</comment>
<sequence>MQQRFSKKLAELWDQYFSNIVEALSKLHLGLLTLSFVFIVYFGYLLIGEGHLIESPIRIIYYLVTVGSTVGFGDLSPSTPSGQVFTALFVIPGALGLFALVAGKLLAKGMSLWYRKQKGMHNLRNKSDHIVLIGYNPNRTPSLIKQITREDKRDIVLISCEQHENPMPDLTSFINVPSFTNEDELERSALSKASCIIIDTDTDENTLTISLFASALNGHAHLVAHFSDSVKAKILRQQCPNAEVISNLSTELLAKSVIDCGSSLLHSEMVSAERGQTQYGIEVQSKSSFKIKDVFIDFKLKTDSTIIGMRRQGEEVVLLNPGLDTIVNSGDTLYYISDERVEFNAWPEVGDPAS</sequence>
<evidence type="ECO:0000259" key="4">
    <source>
        <dbReference type="Pfam" id="PF07885"/>
    </source>
</evidence>
<keyword evidence="5" id="KW-0406">Ion transport</keyword>
<dbReference type="InterPro" id="IPR003148">
    <property type="entry name" value="RCK_N"/>
</dbReference>
<dbReference type="Gene3D" id="1.10.287.70">
    <property type="match status" value="1"/>
</dbReference>
<dbReference type="PANTHER" id="PTHR43833">
    <property type="entry name" value="POTASSIUM CHANNEL PROTEIN 2-RELATED-RELATED"/>
    <property type="match status" value="1"/>
</dbReference>
<dbReference type="InterPro" id="IPR036291">
    <property type="entry name" value="NAD(P)-bd_dom_sf"/>
</dbReference>
<accession>E3BKM0</accession>
<protein>
    <submittedName>
        <fullName evidence="5">Potassium channel related protein</fullName>
    </submittedName>
</protein>
<evidence type="ECO:0000256" key="2">
    <source>
        <dbReference type="SAM" id="Phobius"/>
    </source>
</evidence>
<keyword evidence="2" id="KW-1133">Transmembrane helix</keyword>
<keyword evidence="2" id="KW-0812">Transmembrane</keyword>
<dbReference type="eggNOG" id="COG1226">
    <property type="taxonomic scope" value="Bacteria"/>
</dbReference>
<gene>
    <name evidence="5" type="ORF">VIBC2010_11634</name>
</gene>
<name>E3BKM0_9VIBR</name>
<dbReference type="STRING" id="796620.VIBC2010_11634"/>
<keyword evidence="5" id="KW-0407">Ion channel</keyword>
<feature type="domain" description="RCK N-terminal" evidence="3">
    <location>
        <begin position="140"/>
        <end position="237"/>
    </location>
</feature>
<dbReference type="Gene3D" id="3.40.50.720">
    <property type="entry name" value="NAD(P)-binding Rossmann-like Domain"/>
    <property type="match status" value="1"/>
</dbReference>
<feature type="domain" description="Potassium channel" evidence="4">
    <location>
        <begin position="34"/>
        <end position="105"/>
    </location>
</feature>
<dbReference type="GO" id="GO:0034220">
    <property type="term" value="P:monoatomic ion transmembrane transport"/>
    <property type="evidence" value="ECO:0007669"/>
    <property type="project" value="UniProtKB-KW"/>
</dbReference>
<evidence type="ECO:0000259" key="3">
    <source>
        <dbReference type="Pfam" id="PF02254"/>
    </source>
</evidence>
<proteinExistence type="predicted"/>
<dbReference type="PANTHER" id="PTHR43833:SF9">
    <property type="entry name" value="POTASSIUM CHANNEL PROTEIN YUGO-RELATED"/>
    <property type="match status" value="1"/>
</dbReference>
<dbReference type="InterPro" id="IPR013099">
    <property type="entry name" value="K_chnl_dom"/>
</dbReference>
<feature type="transmembrane region" description="Helical" evidence="2">
    <location>
        <begin position="84"/>
        <end position="107"/>
    </location>
</feature>